<dbReference type="STRING" id="413434.SAMN04488132_110139"/>
<dbReference type="EMBL" id="FUWH01000010">
    <property type="protein sequence ID" value="SKA11071.1"/>
    <property type="molecule type" value="Genomic_DNA"/>
</dbReference>
<dbReference type="RefSeq" id="WP_078832379.1">
    <property type="nucleotide sequence ID" value="NZ_FUWH01000010.1"/>
</dbReference>
<dbReference type="SUPFAM" id="SSF55486">
    <property type="entry name" value="Metalloproteases ('zincins'), catalytic domain"/>
    <property type="match status" value="1"/>
</dbReference>
<dbReference type="Pfam" id="PF01433">
    <property type="entry name" value="Peptidase_M1"/>
    <property type="match status" value="1"/>
</dbReference>
<feature type="signal peptide" evidence="1">
    <location>
        <begin position="1"/>
        <end position="22"/>
    </location>
</feature>
<reference evidence="3 4" key="1">
    <citation type="submission" date="2017-02" db="EMBL/GenBank/DDBJ databases">
        <authorList>
            <person name="Peterson S.W."/>
        </authorList>
    </citation>
    <scope>NUCLEOTIDE SEQUENCE [LARGE SCALE GENOMIC DNA]</scope>
    <source>
        <strain evidence="3 4">DSM 22335</strain>
    </source>
</reference>
<dbReference type="AlphaFoldDB" id="A0A1T4R5X3"/>
<keyword evidence="4" id="KW-1185">Reference proteome</keyword>
<evidence type="ECO:0000259" key="2">
    <source>
        <dbReference type="Pfam" id="PF01433"/>
    </source>
</evidence>
<sequence>MKLRFMASLSLAVLAGVSAVKAQRPRGGEQPDPNAPTTKYSYYDAFAPFFYTKNGNDQRAATGEPGPKYWQNRADYQLSAKLNDETNEITGTEIVTYTNNSPLKMGFVWMQLDQNLFKPDSRGSLIVPVGGSRNGGRGQVFDAGYKIKSVKVLDAKGAATDVKYLVEDTRMQIYLPKELGANGAQLKLKIEYSFISPDQGSDRMGVLKTKNGKIFTVAQWYPRMCVFDDVSGWNTLPYTGPGEFYLEYGDFDINITAPAKHIVVCSGELLNPQDVYTAEQLKRWAAAEKSEKTVMIRSAEEVTDAGSRPQGKQELTWKFRIRNARDASWGASAAFVIDAAKMILPSGKKSIAISAYPVESDTAKNGQGWRRSTEFVKKSIEYNSAKWFEYPYPAATAVAGAPGGMEYPGIVFCGARSSGRGLWGVHDHEFGHTWFPMIVGSNERLYGWMDEGFNTFINTLSTDNFNNGEFKGRPTNVQMTGGNYTRPTLEPVLSNGPDNLKEINNGTLLYSKPGLGLTMLRETILGPERFDFAFKTYINRWAFKHPTPDDFFRTMENAAGESLQWFWRGWFVNNWRLDVGVRGVKYTDSTDFSKGSLITIDNLEKMAMPVILEIKTKSGKTDRVKLPVEIWMRNVSWTFKYPSTEEIESVTYDPDKVLPDFNPANNVWTKK</sequence>
<dbReference type="GO" id="GO:0008237">
    <property type="term" value="F:metallopeptidase activity"/>
    <property type="evidence" value="ECO:0007669"/>
    <property type="project" value="InterPro"/>
</dbReference>
<accession>A0A1T4R5X3</accession>
<protein>
    <recommendedName>
        <fullName evidence="2">Peptidase M1 membrane alanine aminopeptidase domain-containing protein</fullName>
    </recommendedName>
</protein>
<evidence type="ECO:0000313" key="3">
    <source>
        <dbReference type="EMBL" id="SKA11071.1"/>
    </source>
</evidence>
<evidence type="ECO:0000256" key="1">
    <source>
        <dbReference type="SAM" id="SignalP"/>
    </source>
</evidence>
<dbReference type="InterPro" id="IPR014782">
    <property type="entry name" value="Peptidase_M1_dom"/>
</dbReference>
<name>A0A1T4R5X3_9BACT</name>
<feature type="chain" id="PRO_5013250518" description="Peptidase M1 membrane alanine aminopeptidase domain-containing protein" evidence="1">
    <location>
        <begin position="23"/>
        <end position="671"/>
    </location>
</feature>
<gene>
    <name evidence="3" type="ORF">SAMN04488132_110139</name>
</gene>
<dbReference type="OrthoDB" id="9814383at2"/>
<organism evidence="3 4">
    <name type="scientific">Sediminibacterium ginsengisoli</name>
    <dbReference type="NCBI Taxonomy" id="413434"/>
    <lineage>
        <taxon>Bacteria</taxon>
        <taxon>Pseudomonadati</taxon>
        <taxon>Bacteroidota</taxon>
        <taxon>Chitinophagia</taxon>
        <taxon>Chitinophagales</taxon>
        <taxon>Chitinophagaceae</taxon>
        <taxon>Sediminibacterium</taxon>
    </lineage>
</organism>
<keyword evidence="1" id="KW-0732">Signal</keyword>
<dbReference type="CDD" id="cd09604">
    <property type="entry name" value="M1_APN_like"/>
    <property type="match status" value="1"/>
</dbReference>
<proteinExistence type="predicted"/>
<evidence type="ECO:0000313" key="4">
    <source>
        <dbReference type="Proteomes" id="UP000190888"/>
    </source>
</evidence>
<dbReference type="InterPro" id="IPR027268">
    <property type="entry name" value="Peptidase_M4/M1_CTD_sf"/>
</dbReference>
<dbReference type="GO" id="GO:0008270">
    <property type="term" value="F:zinc ion binding"/>
    <property type="evidence" value="ECO:0007669"/>
    <property type="project" value="InterPro"/>
</dbReference>
<dbReference type="Proteomes" id="UP000190888">
    <property type="component" value="Unassembled WGS sequence"/>
</dbReference>
<dbReference type="Gene3D" id="1.10.390.10">
    <property type="entry name" value="Neutral Protease Domain 2"/>
    <property type="match status" value="1"/>
</dbReference>
<feature type="domain" description="Peptidase M1 membrane alanine aminopeptidase" evidence="2">
    <location>
        <begin position="424"/>
        <end position="570"/>
    </location>
</feature>